<sequence>MKNTFPDPEIEKDVRQYLIKNGFLDQFAAFVELNPQVKFLLDQRGETFEEYIAGFEEGEYFYFHVLMAVSWAILYETYDLKKKDYDDGTDSFQKIKILYDIIKDFFPKDEKTYNFKQLSDDITEIKQDVKEIKEIVKALTIKTDNIKEDTVNTFELLRNVDYFLKNTVWTQFQELLETVLQPKFEDLQENIQESINQARETIMLRIEQFEENVVLSTELQYRVVLTFLEEMLDIQLIAFSTLSSLLAQLQVVLNSLAGSFGLFTASWAYYRTYYVHEILEGFKSLLFPQFEELVEEETTNSFPKKIKPKGESNATRFFSRTIGPSTN</sequence>
<gene>
    <name evidence="2" type="primary">orf169</name>
</gene>
<dbReference type="GeneID" id="38575384"/>
<dbReference type="EMBL" id="MF167425">
    <property type="protein sequence ID" value="ASQ40019.1"/>
    <property type="molecule type" value="Genomic_DNA"/>
</dbReference>
<keyword evidence="1" id="KW-0175">Coiled coil</keyword>
<proteinExistence type="predicted"/>
<feature type="coiled-coil region" evidence="1">
    <location>
        <begin position="115"/>
        <end position="142"/>
    </location>
</feature>
<protein>
    <submittedName>
        <fullName evidence="2">Uncharacterized protein</fullName>
    </submittedName>
</protein>
<geneLocation type="plastid" evidence="2"/>
<keyword evidence="2" id="KW-0934">Plastid</keyword>
<accession>A0A3G1IVR2</accession>
<organism evidence="2">
    <name type="scientific">Glaucocystis incrassata</name>
    <dbReference type="NCBI Taxonomy" id="1789788"/>
    <lineage>
        <taxon>Eukaryota</taxon>
        <taxon>Glaucocystophyceae</taxon>
        <taxon>Glaucocystales</taxon>
        <taxon>Glaucocystaceae</taxon>
        <taxon>Glaucocystis</taxon>
    </lineage>
</organism>
<reference evidence="2" key="1">
    <citation type="submission" date="2017-05" db="EMBL/GenBank/DDBJ databases">
        <title>Plastid comparative genomics reveals ancient divergence between Glaucophyte genera.</title>
        <authorList>
            <person name="Figueroa-Martinez F.J."/>
            <person name="Jackson C."/>
            <person name="Reyes-Prieto A."/>
        </authorList>
    </citation>
    <scope>NUCLEOTIDE SEQUENCE</scope>
    <source>
        <strain evidence="2">SAG 229-2</strain>
    </source>
</reference>
<evidence type="ECO:0000313" key="2">
    <source>
        <dbReference type="EMBL" id="ASQ40019.1"/>
    </source>
</evidence>
<dbReference type="RefSeq" id="YP_009545958.1">
    <property type="nucleotide sequence ID" value="NC_040152.1"/>
</dbReference>
<evidence type="ECO:0000256" key="1">
    <source>
        <dbReference type="SAM" id="Coils"/>
    </source>
</evidence>
<dbReference type="AlphaFoldDB" id="A0A3G1IVR2"/>
<name>A0A3G1IVR2_9EUKA</name>